<dbReference type="Gene3D" id="2.160.20.10">
    <property type="entry name" value="Single-stranded right-handed beta-helix, Pectin lyase-like"/>
    <property type="match status" value="1"/>
</dbReference>
<keyword evidence="2" id="KW-0472">Membrane</keyword>
<feature type="transmembrane region" description="Helical" evidence="2">
    <location>
        <begin position="677"/>
        <end position="696"/>
    </location>
</feature>
<dbReference type="InterPro" id="IPR011050">
    <property type="entry name" value="Pectin_lyase_fold/virulence"/>
</dbReference>
<dbReference type="SMART" id="SM00710">
    <property type="entry name" value="PbH1"/>
    <property type="match status" value="4"/>
</dbReference>
<evidence type="ECO:0000313" key="5">
    <source>
        <dbReference type="EMBL" id="MBB5082460.1"/>
    </source>
</evidence>
<feature type="transmembrane region" description="Helical" evidence="2">
    <location>
        <begin position="652"/>
        <end position="671"/>
    </location>
</feature>
<dbReference type="AlphaFoldDB" id="A0A7W8AC38"/>
<feature type="region of interest" description="Disordered" evidence="1">
    <location>
        <begin position="557"/>
        <end position="583"/>
    </location>
</feature>
<dbReference type="Pfam" id="PF13229">
    <property type="entry name" value="Beta_helix"/>
    <property type="match status" value="1"/>
</dbReference>
<dbReference type="EMBL" id="JACHIN010000013">
    <property type="protein sequence ID" value="MBB5082460.1"/>
    <property type="molecule type" value="Genomic_DNA"/>
</dbReference>
<gene>
    <name evidence="5" type="ORF">HNR40_007955</name>
</gene>
<keyword evidence="3" id="KW-0732">Signal</keyword>
<name>A0A7W8AC38_9ACTN</name>
<evidence type="ECO:0000256" key="2">
    <source>
        <dbReference type="SAM" id="Phobius"/>
    </source>
</evidence>
<sequence length="766" mass="81556">MPPMRRIVALGALTLGLLLPATAALAHEERKVTLPDGSGSVPAHRQAEPDLLVCKSDRPDFERRVENFPAALKQRNIQLYELCQQKGVRNLQEAIDKVDRPGMAIAILPGLYLEEPGRAAPTGACANLPARWSSWGYQILSFEQQQACPHNQNLVAILGKKDLQIEGTGAGPLDVVIDAEYRKLNAIRADRTNGIYFRNFTAQRTTFNSLYVLETDGFVIDKVLTRWNDEYGFLTFASDHGLYTDCESYGNGDGGLYPGSASNLNDGRGHEVPRYAIEIRRCKSHDNALGYSGTAGDSMWVHDNEFYDNMVGATMDSLWPDHPGLPQNHAKFENNKIYNNNRDYYRYTRDGTCAKPPAERGYEKGVVCPQVGVPPGTGILVAGGNYNVFRNNRVWGHAGSAFHLFGVPAFIRGEEALAKQADTSNHNRYEGNVFGVSPTGEQRPNGRNVWWDGQGTGNCFQADTGASSPQALPVCGASAPGVSGGSHRWVAEPVKILKLYLCSDFSAQDAQLPAGCDWFGAAGLGKVETQLALGGSLVLGLLALLFWYRNPIRPPATTSPKSAFETQALPMPPPETPSPEESAPAVVADAPGAANARVMADPMVADASGAPDTADVPGAMDTADVPGAVDALDTTGAADPAVAGASVGVGRVLVVGTLVGVAGLGLDVVAASADSPLLTAVALAGVAVWLVCLGAVARRVRPVFGWFTVVLGVLTAADAFDRAVHLIPLIPLGPGWVRGLLTGVWVLWAVVVLAPRRRTGERGVVG</sequence>
<feature type="chain" id="PRO_5031262901" description="Right handed beta helix domain-containing protein" evidence="3">
    <location>
        <begin position="27"/>
        <end position="766"/>
    </location>
</feature>
<reference evidence="5 6" key="1">
    <citation type="submission" date="2020-08" db="EMBL/GenBank/DDBJ databases">
        <title>Genomic Encyclopedia of Type Strains, Phase IV (KMG-IV): sequencing the most valuable type-strain genomes for metagenomic binning, comparative biology and taxonomic classification.</title>
        <authorList>
            <person name="Goeker M."/>
        </authorList>
    </citation>
    <scope>NUCLEOTIDE SEQUENCE [LARGE SCALE GENOMIC DNA]</scope>
    <source>
        <strain evidence="5 6">DSM 45385</strain>
    </source>
</reference>
<accession>A0A7W8AC38</accession>
<protein>
    <recommendedName>
        <fullName evidence="4">Right handed beta helix domain-containing protein</fullName>
    </recommendedName>
</protein>
<evidence type="ECO:0000259" key="4">
    <source>
        <dbReference type="Pfam" id="PF13229"/>
    </source>
</evidence>
<keyword evidence="2" id="KW-0812">Transmembrane</keyword>
<keyword evidence="2" id="KW-1133">Transmembrane helix</keyword>
<proteinExistence type="predicted"/>
<feature type="transmembrane region" description="Helical" evidence="2">
    <location>
        <begin position="735"/>
        <end position="754"/>
    </location>
</feature>
<evidence type="ECO:0000256" key="3">
    <source>
        <dbReference type="SAM" id="SignalP"/>
    </source>
</evidence>
<dbReference type="SUPFAM" id="SSF51126">
    <property type="entry name" value="Pectin lyase-like"/>
    <property type="match status" value="1"/>
</dbReference>
<comment type="caution">
    <text evidence="5">The sequence shown here is derived from an EMBL/GenBank/DDBJ whole genome shotgun (WGS) entry which is preliminary data.</text>
</comment>
<feature type="domain" description="Right handed beta helix" evidence="4">
    <location>
        <begin position="265"/>
        <end position="405"/>
    </location>
</feature>
<dbReference type="Proteomes" id="UP000568380">
    <property type="component" value="Unassembled WGS sequence"/>
</dbReference>
<feature type="transmembrane region" description="Helical" evidence="2">
    <location>
        <begin position="531"/>
        <end position="548"/>
    </location>
</feature>
<organism evidence="5 6">
    <name type="scientific">Nonomuraea endophytica</name>
    <dbReference type="NCBI Taxonomy" id="714136"/>
    <lineage>
        <taxon>Bacteria</taxon>
        <taxon>Bacillati</taxon>
        <taxon>Actinomycetota</taxon>
        <taxon>Actinomycetes</taxon>
        <taxon>Streptosporangiales</taxon>
        <taxon>Streptosporangiaceae</taxon>
        <taxon>Nonomuraea</taxon>
    </lineage>
</organism>
<dbReference type="InterPro" id="IPR006626">
    <property type="entry name" value="PbH1"/>
</dbReference>
<evidence type="ECO:0000256" key="1">
    <source>
        <dbReference type="SAM" id="MobiDB-lite"/>
    </source>
</evidence>
<feature type="signal peptide" evidence="3">
    <location>
        <begin position="1"/>
        <end position="26"/>
    </location>
</feature>
<dbReference type="RefSeq" id="WP_221341362.1">
    <property type="nucleotide sequence ID" value="NZ_JACHIN010000013.1"/>
</dbReference>
<dbReference type="InterPro" id="IPR039448">
    <property type="entry name" value="Beta_helix"/>
</dbReference>
<dbReference type="InterPro" id="IPR012334">
    <property type="entry name" value="Pectin_lyas_fold"/>
</dbReference>
<keyword evidence="6" id="KW-1185">Reference proteome</keyword>
<feature type="transmembrane region" description="Helical" evidence="2">
    <location>
        <begin position="703"/>
        <end position="720"/>
    </location>
</feature>
<evidence type="ECO:0000313" key="6">
    <source>
        <dbReference type="Proteomes" id="UP000568380"/>
    </source>
</evidence>